<dbReference type="AlphaFoldDB" id="A0A804Q7W7"/>
<feature type="compositionally biased region" description="Basic and acidic residues" evidence="1">
    <location>
        <begin position="60"/>
        <end position="69"/>
    </location>
</feature>
<feature type="region of interest" description="Disordered" evidence="1">
    <location>
        <begin position="47"/>
        <end position="83"/>
    </location>
</feature>
<organism evidence="2 3">
    <name type="scientific">Zea mays</name>
    <name type="common">Maize</name>
    <dbReference type="NCBI Taxonomy" id="4577"/>
    <lineage>
        <taxon>Eukaryota</taxon>
        <taxon>Viridiplantae</taxon>
        <taxon>Streptophyta</taxon>
        <taxon>Embryophyta</taxon>
        <taxon>Tracheophyta</taxon>
        <taxon>Spermatophyta</taxon>
        <taxon>Magnoliopsida</taxon>
        <taxon>Liliopsida</taxon>
        <taxon>Poales</taxon>
        <taxon>Poaceae</taxon>
        <taxon>PACMAD clade</taxon>
        <taxon>Panicoideae</taxon>
        <taxon>Andropogonodae</taxon>
        <taxon>Andropogoneae</taxon>
        <taxon>Tripsacinae</taxon>
        <taxon>Zea</taxon>
    </lineage>
</organism>
<dbReference type="Proteomes" id="UP000007305">
    <property type="component" value="Chromosome 7"/>
</dbReference>
<dbReference type="InterPro" id="IPR027850">
    <property type="entry name" value="DUF4504"/>
</dbReference>
<name>A0A804Q7W7_MAIZE</name>
<dbReference type="Gramene" id="Zm00001eb310790_T002">
    <property type="protein sequence ID" value="Zm00001eb310790_P002"/>
    <property type="gene ID" value="Zm00001eb310790"/>
</dbReference>
<accession>A0A804Q7W7</accession>
<dbReference type="Pfam" id="PF14953">
    <property type="entry name" value="DUF4504"/>
    <property type="match status" value="1"/>
</dbReference>
<gene>
    <name evidence="2" type="primary">LOC100383856</name>
</gene>
<proteinExistence type="predicted"/>
<dbReference type="EnsemblPlants" id="Zm00001eb310790_T002">
    <property type="protein sequence ID" value="Zm00001eb310790_P002"/>
    <property type="gene ID" value="Zm00001eb310790"/>
</dbReference>
<protein>
    <submittedName>
        <fullName evidence="2">Uncharacterized protein</fullName>
    </submittedName>
</protein>
<keyword evidence="3" id="KW-1185">Reference proteome</keyword>
<dbReference type="EnsemblPlants" id="Zm00001eb310790_T001">
    <property type="protein sequence ID" value="Zm00001eb310790_P001"/>
    <property type="gene ID" value="Zm00001eb310790"/>
</dbReference>
<dbReference type="Gramene" id="Zm00001eb310790_T001">
    <property type="protein sequence ID" value="Zm00001eb310790_P001"/>
    <property type="gene ID" value="Zm00001eb310790"/>
</dbReference>
<sequence>MHGGSVTYLVDPGNNDSSSRTVVINYAYARDNETLFDIISVKFFRCGDGSGGGAVQRDAGSGERVRDPDPVAPQSSFQAPPPQRLRPVVLVDYGGTMPQLQENLCGLLYLARQFKLYKVRSVQFG</sequence>
<evidence type="ECO:0000313" key="3">
    <source>
        <dbReference type="Proteomes" id="UP000007305"/>
    </source>
</evidence>
<evidence type="ECO:0000313" key="2">
    <source>
        <dbReference type="EnsemblPlants" id="Zm00001eb310790_P002"/>
    </source>
</evidence>
<reference evidence="2" key="2">
    <citation type="submission" date="2019-07" db="EMBL/GenBank/DDBJ databases">
        <authorList>
            <person name="Seetharam A."/>
            <person name="Woodhouse M."/>
            <person name="Cannon E."/>
        </authorList>
    </citation>
    <scope>NUCLEOTIDE SEQUENCE [LARGE SCALE GENOMIC DNA]</scope>
    <source>
        <strain evidence="2">cv. B73</strain>
    </source>
</reference>
<evidence type="ECO:0000256" key="1">
    <source>
        <dbReference type="SAM" id="MobiDB-lite"/>
    </source>
</evidence>
<reference evidence="3" key="1">
    <citation type="submission" date="2015-12" db="EMBL/GenBank/DDBJ databases">
        <title>Update maize B73 reference genome by single molecule sequencing technologies.</title>
        <authorList>
            <consortium name="Maize Genome Sequencing Project"/>
            <person name="Ware D."/>
        </authorList>
    </citation>
    <scope>NUCLEOTIDE SEQUENCE [LARGE SCALE GENOMIC DNA]</scope>
    <source>
        <strain evidence="3">cv. B73</strain>
    </source>
</reference>
<reference evidence="2" key="3">
    <citation type="submission" date="2021-05" db="UniProtKB">
        <authorList>
            <consortium name="EnsemblPlants"/>
        </authorList>
    </citation>
    <scope>IDENTIFICATION</scope>
    <source>
        <strain evidence="2">cv. B73</strain>
    </source>
</reference>